<dbReference type="EMBL" id="BQNB010016187">
    <property type="protein sequence ID" value="GJT48851.1"/>
    <property type="molecule type" value="Genomic_DNA"/>
</dbReference>
<keyword evidence="1" id="KW-1133">Transmembrane helix</keyword>
<reference evidence="2" key="2">
    <citation type="submission" date="2022-01" db="EMBL/GenBank/DDBJ databases">
        <authorList>
            <person name="Yamashiro T."/>
            <person name="Shiraishi A."/>
            <person name="Satake H."/>
            <person name="Nakayama K."/>
        </authorList>
    </citation>
    <scope>NUCLEOTIDE SEQUENCE</scope>
</reference>
<accession>A0ABQ5EDE2</accession>
<dbReference type="Proteomes" id="UP001151760">
    <property type="component" value="Unassembled WGS sequence"/>
</dbReference>
<name>A0ABQ5EDE2_9ASTR</name>
<reference evidence="2" key="1">
    <citation type="journal article" date="2022" name="Int. J. Mol. Sci.">
        <title>Draft Genome of Tanacetum Coccineum: Genomic Comparison of Closely Related Tanacetum-Family Plants.</title>
        <authorList>
            <person name="Yamashiro T."/>
            <person name="Shiraishi A."/>
            <person name="Nakayama K."/>
            <person name="Satake H."/>
        </authorList>
    </citation>
    <scope>NUCLEOTIDE SEQUENCE</scope>
</reference>
<feature type="transmembrane region" description="Helical" evidence="1">
    <location>
        <begin position="36"/>
        <end position="58"/>
    </location>
</feature>
<evidence type="ECO:0000313" key="2">
    <source>
        <dbReference type="EMBL" id="GJT48851.1"/>
    </source>
</evidence>
<sequence length="123" mass="14010">MRSHTKNTLVVIVRHGLTELVLLLARIHKRVLGCHYVLLLLLRLLTVLDGVLVLPLVMDDEEAKRIVRDKELLSNMVEALVDSLNDDSLRRSMVLVVSKEGRVLLWRMILTRVANLELSPLTV</sequence>
<proteinExistence type="predicted"/>
<evidence type="ECO:0000256" key="1">
    <source>
        <dbReference type="SAM" id="Phobius"/>
    </source>
</evidence>
<keyword evidence="1" id="KW-0812">Transmembrane</keyword>
<keyword evidence="3" id="KW-1185">Reference proteome</keyword>
<comment type="caution">
    <text evidence="2">The sequence shown here is derived from an EMBL/GenBank/DDBJ whole genome shotgun (WGS) entry which is preliminary data.</text>
</comment>
<keyword evidence="1" id="KW-0472">Membrane</keyword>
<organism evidence="2 3">
    <name type="scientific">Tanacetum coccineum</name>
    <dbReference type="NCBI Taxonomy" id="301880"/>
    <lineage>
        <taxon>Eukaryota</taxon>
        <taxon>Viridiplantae</taxon>
        <taxon>Streptophyta</taxon>
        <taxon>Embryophyta</taxon>
        <taxon>Tracheophyta</taxon>
        <taxon>Spermatophyta</taxon>
        <taxon>Magnoliopsida</taxon>
        <taxon>eudicotyledons</taxon>
        <taxon>Gunneridae</taxon>
        <taxon>Pentapetalae</taxon>
        <taxon>asterids</taxon>
        <taxon>campanulids</taxon>
        <taxon>Asterales</taxon>
        <taxon>Asteraceae</taxon>
        <taxon>Asteroideae</taxon>
        <taxon>Anthemideae</taxon>
        <taxon>Anthemidinae</taxon>
        <taxon>Tanacetum</taxon>
    </lineage>
</organism>
<gene>
    <name evidence="2" type="ORF">Tco_0975008</name>
</gene>
<evidence type="ECO:0000313" key="3">
    <source>
        <dbReference type="Proteomes" id="UP001151760"/>
    </source>
</evidence>
<protein>
    <submittedName>
        <fullName evidence="2">Uncharacterized protein</fullName>
    </submittedName>
</protein>